<organism evidence="1 2">
    <name type="scientific">Planomonospora alba</name>
    <dbReference type="NCBI Taxonomy" id="161354"/>
    <lineage>
        <taxon>Bacteria</taxon>
        <taxon>Bacillati</taxon>
        <taxon>Actinomycetota</taxon>
        <taxon>Actinomycetes</taxon>
        <taxon>Streptosporangiales</taxon>
        <taxon>Streptosporangiaceae</taxon>
        <taxon>Planomonospora</taxon>
    </lineage>
</organism>
<dbReference type="EMBL" id="BAAAUT010000069">
    <property type="protein sequence ID" value="GAA3161153.1"/>
    <property type="molecule type" value="Genomic_DNA"/>
</dbReference>
<reference evidence="2" key="1">
    <citation type="journal article" date="2019" name="Int. J. Syst. Evol. Microbiol.">
        <title>The Global Catalogue of Microorganisms (GCM) 10K type strain sequencing project: providing services to taxonomists for standard genome sequencing and annotation.</title>
        <authorList>
            <consortium name="The Broad Institute Genomics Platform"/>
            <consortium name="The Broad Institute Genome Sequencing Center for Infectious Disease"/>
            <person name="Wu L."/>
            <person name="Ma J."/>
        </authorList>
    </citation>
    <scope>NUCLEOTIDE SEQUENCE [LARGE SCALE GENOMIC DNA]</scope>
    <source>
        <strain evidence="2">JCM 9373</strain>
    </source>
</reference>
<gene>
    <name evidence="1" type="ORF">GCM10010466_60120</name>
</gene>
<dbReference type="SUPFAM" id="SSF56349">
    <property type="entry name" value="DNA breaking-rejoining enzymes"/>
    <property type="match status" value="1"/>
</dbReference>
<dbReference type="Proteomes" id="UP001500320">
    <property type="component" value="Unassembled WGS sequence"/>
</dbReference>
<keyword evidence="2" id="KW-1185">Reference proteome</keyword>
<proteinExistence type="predicted"/>
<dbReference type="InterPro" id="IPR011010">
    <property type="entry name" value="DNA_brk_join_enz"/>
</dbReference>
<comment type="caution">
    <text evidence="1">The sequence shown here is derived from an EMBL/GenBank/DDBJ whole genome shotgun (WGS) entry which is preliminary data.</text>
</comment>
<protein>
    <submittedName>
        <fullName evidence="1">Uncharacterized protein</fullName>
    </submittedName>
</protein>
<sequence length="303" mass="32304">MAQRIDTYVPAGSPPGWSRVAGQVRRTVATAEPLTPYSAAELLSVLARLALFADAEGLPARPEVWLSREVIERFIAVGCAHLASGTRATYRSRLLRLREAVLGGDCTTGRPVKLSASTASRPYTPTELTALWAWAGGQPTTQLRQGCQLLLALGRGCGPDTPEITALRAHDVRRPGGGAIVVAVRGRRERLVVCRRGWESVLAEAAARLDGQAAYLFRPGHHARGKNTVTGFLARTHPAPAAPALKMGRLRAGWLVELMETGVPLPVIVAAAGLDSLHALSRVLPFVRGVEAAQAAEHLRGQP</sequence>
<evidence type="ECO:0000313" key="2">
    <source>
        <dbReference type="Proteomes" id="UP001500320"/>
    </source>
</evidence>
<evidence type="ECO:0000313" key="1">
    <source>
        <dbReference type="EMBL" id="GAA3161153.1"/>
    </source>
</evidence>
<name>A0ABP6NZ09_9ACTN</name>
<accession>A0ABP6NZ09</accession>